<dbReference type="EMBL" id="FOTW01000057">
    <property type="protein sequence ID" value="SFM94425.1"/>
    <property type="molecule type" value="Genomic_DNA"/>
</dbReference>
<evidence type="ECO:0000313" key="2">
    <source>
        <dbReference type="Proteomes" id="UP000199470"/>
    </source>
</evidence>
<keyword evidence="2" id="KW-1185">Reference proteome</keyword>
<accession>A0A1I4UZV5</accession>
<gene>
    <name evidence="1" type="ORF">SAMN02982985_05878</name>
</gene>
<sequence>MSIMKIDKAEWKAYFDRMARTLEGKSVEIDIEALAIGSQVEAQWLPLLGISYDLHDDLLAVMAEGLNHLIRRPLAVYAEVQMGEVVSIEVVDEEDYRHILKLSDPLLLSAPH</sequence>
<protein>
    <submittedName>
        <fullName evidence="1">Uncharacterized protein</fullName>
    </submittedName>
</protein>
<name>A0A1I4UZV5_9BURK</name>
<evidence type="ECO:0000313" key="1">
    <source>
        <dbReference type="EMBL" id="SFM94425.1"/>
    </source>
</evidence>
<dbReference type="Proteomes" id="UP000199470">
    <property type="component" value="Unassembled WGS sequence"/>
</dbReference>
<dbReference type="Pfam" id="PF17269">
    <property type="entry name" value="DUF5335"/>
    <property type="match status" value="1"/>
</dbReference>
<dbReference type="AlphaFoldDB" id="A0A1I4UZV5"/>
<organism evidence="1 2">
    <name type="scientific">Rugamonas rubra</name>
    <dbReference type="NCBI Taxonomy" id="758825"/>
    <lineage>
        <taxon>Bacteria</taxon>
        <taxon>Pseudomonadati</taxon>
        <taxon>Pseudomonadota</taxon>
        <taxon>Betaproteobacteria</taxon>
        <taxon>Burkholderiales</taxon>
        <taxon>Oxalobacteraceae</taxon>
        <taxon>Telluria group</taxon>
        <taxon>Rugamonas</taxon>
    </lineage>
</organism>
<dbReference type="InterPro" id="IPR035223">
    <property type="entry name" value="DUF5335"/>
</dbReference>
<proteinExistence type="predicted"/>
<reference evidence="1 2" key="1">
    <citation type="submission" date="2016-10" db="EMBL/GenBank/DDBJ databases">
        <authorList>
            <person name="de Groot N.N."/>
        </authorList>
    </citation>
    <scope>NUCLEOTIDE SEQUENCE [LARGE SCALE GENOMIC DNA]</scope>
    <source>
        <strain evidence="1 2">ATCC 43154</strain>
    </source>
</reference>